<evidence type="ECO:0000259" key="4">
    <source>
        <dbReference type="Pfam" id="PF07488"/>
    </source>
</evidence>
<gene>
    <name evidence="5" type="ORF">BACOVA_00261</name>
</gene>
<sequence length="703" mass="80643">MVKKKFLVLCLFCLMDFPLLQAEDGSKLWLRTPSANQCEPLEMDVVCKGVDKNHPTMKIAMRELQEGGWSQRIEYKLVKRKSSKAKPPAVDEEYSIYTDADGKALLTSASTQGLLYATYDLLRHKACGEPVECINKVEKPTYALRVLNHWDNLNGTIERGYAGNSLWKWEEMPQTISPRYEQYARACASVGINASVLNNVNASPEMLATAYLQKVKILADIFRPYGVKVYLCVNFASPKELGKLPTADPMDEKVIAWWQDKAKEIYQLVPDFGGFLVKANSEGKPGPCDYGRTHVDGANMLADALRPYGGIVMWRSFVYKAASEDRAMQALLEFESLDGRFRDNVILQIKNGPVDFQPREPFNPLFGRMPHTQQMVEFQITQEYLGASNHLFYQAPLWKECLDANTYCRQSDSSVKPTVAGITAQRLHGLSAIAGVANIGDDINWCGHHFAQANWYAFGRLAWNEQLTSEEIAKEWLKQTFTDNTDFVKSASQLMLDTREALVNYMMPIGLHHIFAEVHHYGPAPWYTEKGMRADWSPLYYHRSDSLGIGFDRTVATGSGGTAQYASPLFDMWENRATCPDEYLLWFHRVGWNEKLHSGRTLWHELCHRYQTGLEQARGFQKRWDALQPYVDKERFEHVQHKLKIQTHDAQWWKDACLLYFQTFHHLPFPSDYERPVYDLEQLMNFHIGLSLHGCPTRQQLRL</sequence>
<evidence type="ECO:0000313" key="5">
    <source>
        <dbReference type="EMBL" id="EDO14066.1"/>
    </source>
</evidence>
<dbReference type="GO" id="GO:0033939">
    <property type="term" value="F:xylan alpha-1,2-glucuronosidase activity"/>
    <property type="evidence" value="ECO:0007669"/>
    <property type="project" value="TreeGrafter"/>
</dbReference>
<dbReference type="EMBL" id="AAXF02000029">
    <property type="protein sequence ID" value="EDO14066.1"/>
    <property type="molecule type" value="Genomic_DNA"/>
</dbReference>
<accession>A0AAN3ACM6</accession>
<dbReference type="InterPro" id="IPR011100">
    <property type="entry name" value="Glyco_hydro_67_cat"/>
</dbReference>
<feature type="domain" description="Glycosyl hydrolase family 67 C-terminal" evidence="3">
    <location>
        <begin position="446"/>
        <end position="672"/>
    </location>
</feature>
<name>A0AAN3ACM6_BACO1</name>
<proteinExistence type="predicted"/>
<evidence type="ECO:0000259" key="3">
    <source>
        <dbReference type="Pfam" id="PF07477"/>
    </source>
</evidence>
<dbReference type="Gene3D" id="3.20.20.80">
    <property type="entry name" value="Glycosidases"/>
    <property type="match status" value="1"/>
</dbReference>
<evidence type="ECO:0000313" key="6">
    <source>
        <dbReference type="Proteomes" id="UP000005475"/>
    </source>
</evidence>
<keyword evidence="1 5" id="KW-0378">Hydrolase</keyword>
<dbReference type="RefSeq" id="WP_004297732.1">
    <property type="nucleotide sequence ID" value="NZ_DS264573.1"/>
</dbReference>
<dbReference type="InterPro" id="IPR017853">
    <property type="entry name" value="GH"/>
</dbReference>
<evidence type="ECO:0000256" key="1">
    <source>
        <dbReference type="ARBA" id="ARBA00022801"/>
    </source>
</evidence>
<dbReference type="Proteomes" id="UP000005475">
    <property type="component" value="Unassembled WGS sequence"/>
</dbReference>
<dbReference type="Pfam" id="PF07488">
    <property type="entry name" value="Glyco_hydro_67M"/>
    <property type="match status" value="1"/>
</dbReference>
<dbReference type="PANTHER" id="PTHR39207">
    <property type="entry name" value="ALPHA-GLUCURONIDASE A"/>
    <property type="match status" value="1"/>
</dbReference>
<dbReference type="GeneID" id="29453008"/>
<dbReference type="InterPro" id="IPR029018">
    <property type="entry name" value="Hex-like_dom2"/>
</dbReference>
<protein>
    <submittedName>
        <fullName evidence="5">Glycosyl hydrolase family 67 middle domain protein</fullName>
    </submittedName>
</protein>
<feature type="signal peptide" evidence="2">
    <location>
        <begin position="1"/>
        <end position="22"/>
    </location>
</feature>
<dbReference type="GO" id="GO:0046559">
    <property type="term" value="F:alpha-glucuronidase activity"/>
    <property type="evidence" value="ECO:0007669"/>
    <property type="project" value="InterPro"/>
</dbReference>
<dbReference type="GO" id="GO:0045493">
    <property type="term" value="P:xylan catabolic process"/>
    <property type="evidence" value="ECO:0007669"/>
    <property type="project" value="InterPro"/>
</dbReference>
<keyword evidence="2" id="KW-0732">Signal</keyword>
<dbReference type="Gene3D" id="3.90.1330.10">
    <property type="entry name" value="Alpha-glucuronidase, C-terminal domain"/>
    <property type="match status" value="1"/>
</dbReference>
<dbReference type="GO" id="GO:0005576">
    <property type="term" value="C:extracellular region"/>
    <property type="evidence" value="ECO:0007669"/>
    <property type="project" value="InterPro"/>
</dbReference>
<organism evidence="5 6">
    <name type="scientific">Bacteroides ovatus (strain ATCC 8483 / DSM 1896 / JCM 5824 / BCRC 10623 / CCUG 4943 / NCTC 11153)</name>
    <dbReference type="NCBI Taxonomy" id="411476"/>
    <lineage>
        <taxon>Bacteria</taxon>
        <taxon>Pseudomonadati</taxon>
        <taxon>Bacteroidota</taxon>
        <taxon>Bacteroidia</taxon>
        <taxon>Bacteroidales</taxon>
        <taxon>Bacteroidaceae</taxon>
        <taxon>Bacteroides</taxon>
    </lineage>
</organism>
<dbReference type="AlphaFoldDB" id="A0AAN3ACM6"/>
<dbReference type="InterPro" id="IPR011099">
    <property type="entry name" value="Glyco_hydro_67_C"/>
</dbReference>
<dbReference type="SUPFAM" id="SSF55545">
    <property type="entry name" value="beta-N-acetylhexosaminidase-like domain"/>
    <property type="match status" value="1"/>
</dbReference>
<comment type="caution">
    <text evidence="5">The sequence shown here is derived from an EMBL/GenBank/DDBJ whole genome shotgun (WGS) entry which is preliminary data.</text>
</comment>
<dbReference type="SUPFAM" id="SSF51445">
    <property type="entry name" value="(Trans)glycosidases"/>
    <property type="match status" value="1"/>
</dbReference>
<reference evidence="5 6" key="1">
    <citation type="submission" date="2007-03" db="EMBL/GenBank/DDBJ databases">
        <authorList>
            <person name="Fulton L."/>
            <person name="Clifton S."/>
            <person name="Fulton B."/>
            <person name="Xu J."/>
            <person name="Minx P."/>
            <person name="Pepin K.H."/>
            <person name="Johnson M."/>
            <person name="Thiruvilangam P."/>
            <person name="Bhonagiri V."/>
            <person name="Nash W.E."/>
            <person name="Mardis E.R."/>
            <person name="Wilson R.K."/>
        </authorList>
    </citation>
    <scope>NUCLEOTIDE SEQUENCE [LARGE SCALE GENOMIC DNA]</scope>
    <source>
        <strain evidence="6">ATCC 8483 / DSM 1896 / JCM 5824 / BCRC 10623 / CCUG 4943 / NCTC 11153</strain>
    </source>
</reference>
<feature type="domain" description="Glycosyl hydrolase family 67 catalytic" evidence="4">
    <location>
        <begin position="128"/>
        <end position="445"/>
    </location>
</feature>
<feature type="chain" id="PRO_5043055304" evidence="2">
    <location>
        <begin position="23"/>
        <end position="703"/>
    </location>
</feature>
<dbReference type="PANTHER" id="PTHR39207:SF1">
    <property type="entry name" value="ALPHA-GLUCURONIDASE A"/>
    <property type="match status" value="1"/>
</dbReference>
<dbReference type="Pfam" id="PF07477">
    <property type="entry name" value="Glyco_hydro_67C"/>
    <property type="match status" value="1"/>
</dbReference>
<evidence type="ECO:0000256" key="2">
    <source>
        <dbReference type="SAM" id="SignalP"/>
    </source>
</evidence>
<dbReference type="InterPro" id="IPR037054">
    <property type="entry name" value="A-glucoronidase_C_sf"/>
</dbReference>
<reference evidence="6" key="2">
    <citation type="submission" date="2007-04" db="EMBL/GenBank/DDBJ databases">
        <title>Draft genome sequence of Bacteroides ovatus (ATCC 8483).</title>
        <authorList>
            <person name="Sudarsanam P."/>
            <person name="Ley R."/>
            <person name="Guruge J."/>
            <person name="Turnbaugh P.J."/>
            <person name="Mahowald M."/>
            <person name="Liep D."/>
            <person name="Gordon J."/>
        </authorList>
    </citation>
    <scope>NUCLEOTIDE SEQUENCE [LARGE SCALE GENOMIC DNA]</scope>
    <source>
        <strain evidence="6">ATCC 8483 / DSM 1896 / JCM 5824 / BCRC 10623 / CCUG 4943 / NCTC 11153</strain>
    </source>
</reference>